<dbReference type="InterPro" id="IPR011009">
    <property type="entry name" value="Kinase-like_dom_sf"/>
</dbReference>
<dbReference type="InterPro" id="IPR008271">
    <property type="entry name" value="Ser/Thr_kinase_AS"/>
</dbReference>
<dbReference type="AlphaFoldDB" id="A0A0U3B1X4"/>
<accession>A0A0U3B1X4</accession>
<name>A0A0U3B1X4_9ALTE</name>
<dbReference type="PANTHER" id="PTHR43289:SF6">
    <property type="entry name" value="SERINE_THREONINE-PROTEIN KINASE NEKL-3"/>
    <property type="match status" value="1"/>
</dbReference>
<dbReference type="KEGG" id="lal:AT746_08800"/>
<dbReference type="InterPro" id="IPR001932">
    <property type="entry name" value="PPM-type_phosphatase-like_dom"/>
</dbReference>
<dbReference type="STRING" id="1526571.AT746_08800"/>
<reference evidence="7 8" key="1">
    <citation type="submission" date="2015-12" db="EMBL/GenBank/DDBJ databases">
        <title>Complete genome of Lacimicrobium alkaliphilum KCTC 32984.</title>
        <authorList>
            <person name="Kim S.-G."/>
            <person name="Lee Y.-J."/>
        </authorList>
    </citation>
    <scope>NUCLEOTIDE SEQUENCE [LARGE SCALE GENOMIC DNA]</scope>
    <source>
        <strain evidence="7 8">YelD216</strain>
    </source>
</reference>
<evidence type="ECO:0000259" key="5">
    <source>
        <dbReference type="PROSITE" id="PS50011"/>
    </source>
</evidence>
<dbReference type="Gene3D" id="3.60.40.10">
    <property type="entry name" value="PPM-type phosphatase domain"/>
    <property type="match status" value="1"/>
</dbReference>
<dbReference type="GO" id="GO:0004674">
    <property type="term" value="F:protein serine/threonine kinase activity"/>
    <property type="evidence" value="ECO:0007669"/>
    <property type="project" value="TreeGrafter"/>
</dbReference>
<proteinExistence type="predicted"/>
<dbReference type="SMART" id="SM00332">
    <property type="entry name" value="PP2Cc"/>
    <property type="match status" value="1"/>
</dbReference>
<dbReference type="SUPFAM" id="SSF56112">
    <property type="entry name" value="Protein kinase-like (PK-like)"/>
    <property type="match status" value="1"/>
</dbReference>
<dbReference type="CDD" id="cd14014">
    <property type="entry name" value="STKc_PknB_like"/>
    <property type="match status" value="1"/>
</dbReference>
<dbReference type="SMART" id="SM00220">
    <property type="entry name" value="S_TKc"/>
    <property type="match status" value="1"/>
</dbReference>
<dbReference type="Pfam" id="PF00069">
    <property type="entry name" value="Pkinase"/>
    <property type="match status" value="1"/>
</dbReference>
<evidence type="ECO:0000256" key="1">
    <source>
        <dbReference type="ARBA" id="ARBA00022679"/>
    </source>
</evidence>
<keyword evidence="2" id="KW-0547">Nucleotide-binding</keyword>
<keyword evidence="4" id="KW-0067">ATP-binding</keyword>
<evidence type="ECO:0000259" key="6">
    <source>
        <dbReference type="PROSITE" id="PS51746"/>
    </source>
</evidence>
<dbReference type="Gene3D" id="3.30.200.20">
    <property type="entry name" value="Phosphorylase Kinase, domain 1"/>
    <property type="match status" value="1"/>
</dbReference>
<dbReference type="Gene3D" id="1.10.510.10">
    <property type="entry name" value="Transferase(Phosphotransferase) domain 1"/>
    <property type="match status" value="1"/>
</dbReference>
<dbReference type="GO" id="GO:0005524">
    <property type="term" value="F:ATP binding"/>
    <property type="evidence" value="ECO:0007669"/>
    <property type="project" value="UniProtKB-KW"/>
</dbReference>
<sequence>MLAQQSIDTRLSDKLEVEFGGSSLAGAKSDNQDALAAYYPDSASARLKGAVACIADGVSSSEQARMASQLSVTHFIQDYFSTPDSWAVKTAAARVLSALNNWLVHHGRQSPGQAGMLTTFSALICKSATAHFLHIGDSRIYRLREQELEQLTQDHNLHQGGGRSFLSRALGMDNHLEIDYRQEALQAGDCFLLCTDGVYGCLPDSQLQTLLKESQTHPEALAKKIARQALAAGSQDNISCLIVRVTQLPRQDVNETLRQLTSKVIPPALKPGMTLDGFKVSQVLYNGPRSHLYLVEHDDREKPLVLKTPDVRFADDAVYLEAFSREQWAGRRIDHPGVMKIYPSPDSPFLYHLCEFVDGQTLRQWMRDNPHPSLEQARKLAVQLVSALRAFQRQGMVHGDLKPENIMVQADGELKIIDFGAVQVSGLEEMAADITSLQPPGALDYCAPEYLQGEKGSAQSDMFSLAVILYEVLCGELPFKRSVLAHQHSDSRCTWQYQPLRLRRPSVPLWADLALKKAVAKHPRNRYMAFSELLQDLTLPNPQLLRHQRRMPLIERHPVQFWQSVSLLLGLLLLLQWALR</sequence>
<dbReference type="Proteomes" id="UP000068447">
    <property type="component" value="Chromosome"/>
</dbReference>
<dbReference type="InterPro" id="IPR000719">
    <property type="entry name" value="Prot_kinase_dom"/>
</dbReference>
<keyword evidence="8" id="KW-1185">Reference proteome</keyword>
<evidence type="ECO:0000313" key="8">
    <source>
        <dbReference type="Proteomes" id="UP000068447"/>
    </source>
</evidence>
<dbReference type="EMBL" id="CP013650">
    <property type="protein sequence ID" value="ALT00400.1"/>
    <property type="molecule type" value="Genomic_DNA"/>
</dbReference>
<evidence type="ECO:0000256" key="3">
    <source>
        <dbReference type="ARBA" id="ARBA00022777"/>
    </source>
</evidence>
<dbReference type="Pfam" id="PF13672">
    <property type="entry name" value="PP2C_2"/>
    <property type="match status" value="1"/>
</dbReference>
<evidence type="ECO:0000256" key="2">
    <source>
        <dbReference type="ARBA" id="ARBA00022741"/>
    </source>
</evidence>
<dbReference type="InterPro" id="IPR036457">
    <property type="entry name" value="PPM-type-like_dom_sf"/>
</dbReference>
<gene>
    <name evidence="7" type="ORF">AT746_08800</name>
</gene>
<evidence type="ECO:0000256" key="4">
    <source>
        <dbReference type="ARBA" id="ARBA00022840"/>
    </source>
</evidence>
<dbReference type="CDD" id="cd00143">
    <property type="entry name" value="PP2Cc"/>
    <property type="match status" value="1"/>
</dbReference>
<dbReference type="PROSITE" id="PS50011">
    <property type="entry name" value="PROTEIN_KINASE_DOM"/>
    <property type="match status" value="1"/>
</dbReference>
<feature type="domain" description="Protein kinase" evidence="5">
    <location>
        <begin position="278"/>
        <end position="544"/>
    </location>
</feature>
<keyword evidence="1" id="KW-0808">Transferase</keyword>
<dbReference type="PANTHER" id="PTHR43289">
    <property type="entry name" value="MITOGEN-ACTIVATED PROTEIN KINASE KINASE KINASE 20-RELATED"/>
    <property type="match status" value="1"/>
</dbReference>
<feature type="domain" description="PPM-type phosphatase" evidence="6">
    <location>
        <begin position="18"/>
        <end position="245"/>
    </location>
</feature>
<dbReference type="OrthoDB" id="9801841at2"/>
<keyword evidence="3" id="KW-0418">Kinase</keyword>
<organism evidence="7 8">
    <name type="scientific">Lacimicrobium alkaliphilum</name>
    <dbReference type="NCBI Taxonomy" id="1526571"/>
    <lineage>
        <taxon>Bacteria</taxon>
        <taxon>Pseudomonadati</taxon>
        <taxon>Pseudomonadota</taxon>
        <taxon>Gammaproteobacteria</taxon>
        <taxon>Alteromonadales</taxon>
        <taxon>Alteromonadaceae</taxon>
        <taxon>Lacimicrobium</taxon>
    </lineage>
</organism>
<protein>
    <submittedName>
        <fullName evidence="7">Uncharacterized protein</fullName>
    </submittedName>
</protein>
<evidence type="ECO:0000313" key="7">
    <source>
        <dbReference type="EMBL" id="ALT00400.1"/>
    </source>
</evidence>
<dbReference type="SUPFAM" id="SSF81606">
    <property type="entry name" value="PP2C-like"/>
    <property type="match status" value="1"/>
</dbReference>
<dbReference type="PROSITE" id="PS51746">
    <property type="entry name" value="PPM_2"/>
    <property type="match status" value="1"/>
</dbReference>
<dbReference type="SMART" id="SM00331">
    <property type="entry name" value="PP2C_SIG"/>
    <property type="match status" value="1"/>
</dbReference>
<dbReference type="PROSITE" id="PS00108">
    <property type="entry name" value="PROTEIN_KINASE_ST"/>
    <property type="match status" value="1"/>
</dbReference>